<dbReference type="AlphaFoldDB" id="A0A2I2GL79"/>
<dbReference type="PROSITE" id="PS51257">
    <property type="entry name" value="PROKAR_LIPOPROTEIN"/>
    <property type="match status" value="1"/>
</dbReference>
<reference evidence="2 3" key="1">
    <citation type="submission" date="2016-12" db="EMBL/GenBank/DDBJ databases">
        <title>The genomes of Aspergillus section Nigri reveals drivers in fungal speciation.</title>
        <authorList>
            <consortium name="DOE Joint Genome Institute"/>
            <person name="Vesth T.C."/>
            <person name="Nybo J."/>
            <person name="Theobald S."/>
            <person name="Brandl J."/>
            <person name="Frisvad J.C."/>
            <person name="Nielsen K.F."/>
            <person name="Lyhne E.K."/>
            <person name="Kogle M.E."/>
            <person name="Kuo A."/>
            <person name="Riley R."/>
            <person name="Clum A."/>
            <person name="Nolan M."/>
            <person name="Lipzen A."/>
            <person name="Salamov A."/>
            <person name="Henrissat B."/>
            <person name="Wiebenga A."/>
            <person name="De Vries R.P."/>
            <person name="Grigoriev I.V."/>
            <person name="Mortensen U.H."/>
            <person name="Andersen M.R."/>
            <person name="Baker S.E."/>
        </authorList>
    </citation>
    <scope>NUCLEOTIDE SEQUENCE [LARGE SCALE GENOMIC DNA]</scope>
    <source>
        <strain evidence="2 3">IBT 23096</strain>
    </source>
</reference>
<protein>
    <submittedName>
        <fullName evidence="2">Uncharacterized protein</fullName>
    </submittedName>
</protein>
<dbReference type="EMBL" id="MSFO01000001">
    <property type="protein sequence ID" value="PLB53607.1"/>
    <property type="molecule type" value="Genomic_DNA"/>
</dbReference>
<accession>A0A2I2GL79</accession>
<proteinExistence type="predicted"/>
<dbReference type="VEuPathDB" id="FungiDB:P170DRAFT_142"/>
<evidence type="ECO:0000256" key="1">
    <source>
        <dbReference type="SAM" id="Phobius"/>
    </source>
</evidence>
<dbReference type="GeneID" id="36550170"/>
<organism evidence="2 3">
    <name type="scientific">Aspergillus steynii IBT 23096</name>
    <dbReference type="NCBI Taxonomy" id="1392250"/>
    <lineage>
        <taxon>Eukaryota</taxon>
        <taxon>Fungi</taxon>
        <taxon>Dikarya</taxon>
        <taxon>Ascomycota</taxon>
        <taxon>Pezizomycotina</taxon>
        <taxon>Eurotiomycetes</taxon>
        <taxon>Eurotiomycetidae</taxon>
        <taxon>Eurotiales</taxon>
        <taxon>Aspergillaceae</taxon>
        <taxon>Aspergillus</taxon>
        <taxon>Aspergillus subgen. Circumdati</taxon>
    </lineage>
</organism>
<keyword evidence="3" id="KW-1185">Reference proteome</keyword>
<name>A0A2I2GL79_9EURO</name>
<feature type="transmembrane region" description="Helical" evidence="1">
    <location>
        <begin position="143"/>
        <end position="162"/>
    </location>
</feature>
<gene>
    <name evidence="2" type="ORF">P170DRAFT_142</name>
</gene>
<dbReference type="RefSeq" id="XP_024708909.1">
    <property type="nucleotide sequence ID" value="XM_024842473.1"/>
</dbReference>
<evidence type="ECO:0000313" key="2">
    <source>
        <dbReference type="EMBL" id="PLB53607.1"/>
    </source>
</evidence>
<keyword evidence="1" id="KW-0472">Membrane</keyword>
<evidence type="ECO:0000313" key="3">
    <source>
        <dbReference type="Proteomes" id="UP000234275"/>
    </source>
</evidence>
<keyword evidence="1" id="KW-0812">Transmembrane</keyword>
<feature type="transmembrane region" description="Helical" evidence="1">
    <location>
        <begin position="109"/>
        <end position="131"/>
    </location>
</feature>
<keyword evidence="1" id="KW-1133">Transmembrane helix</keyword>
<sequence length="176" mass="19585">MAGKNTKTVVQWALTLSCWFIQFQKLGYINCLRCIIDFLLTLTPTLWSPREFLFFQSLTLREAPLLDDDTYQCWRLQDAAGRCQSWQQKREATSGPVSVVSGWYGPGAYLAWLLTAFMTAISAILGADCAPSRADAHRQDGELLLTLIYPLIAMADVVLRLARCQIDPGHAAVLAG</sequence>
<dbReference type="Proteomes" id="UP000234275">
    <property type="component" value="Unassembled WGS sequence"/>
</dbReference>
<comment type="caution">
    <text evidence="2">The sequence shown here is derived from an EMBL/GenBank/DDBJ whole genome shotgun (WGS) entry which is preliminary data.</text>
</comment>
<dbReference type="OrthoDB" id="4441075at2759"/>